<dbReference type="RefSeq" id="WP_129131966.1">
    <property type="nucleotide sequence ID" value="NZ_SDHW01000005.1"/>
</dbReference>
<proteinExistence type="predicted"/>
<feature type="compositionally biased region" description="Acidic residues" evidence="1">
    <location>
        <begin position="11"/>
        <end position="23"/>
    </location>
</feature>
<feature type="compositionally biased region" description="Basic and acidic residues" evidence="1">
    <location>
        <begin position="1"/>
        <end position="10"/>
    </location>
</feature>
<name>A0A4Q1CGK0_9BACT</name>
<dbReference type="OrthoDB" id="893100at2"/>
<reference evidence="2 3" key="1">
    <citation type="submission" date="2019-01" db="EMBL/GenBank/DDBJ databases">
        <title>Lacibacter sp. strain TTM-7.</title>
        <authorList>
            <person name="Chen W.-M."/>
        </authorList>
    </citation>
    <scope>NUCLEOTIDE SEQUENCE [LARGE SCALE GENOMIC DNA]</scope>
    <source>
        <strain evidence="2 3">TTM-7</strain>
    </source>
</reference>
<protein>
    <submittedName>
        <fullName evidence="2">Uncharacterized protein</fullName>
    </submittedName>
</protein>
<dbReference type="Proteomes" id="UP000290204">
    <property type="component" value="Unassembled WGS sequence"/>
</dbReference>
<accession>A0A4Q1CGK0</accession>
<evidence type="ECO:0000313" key="3">
    <source>
        <dbReference type="Proteomes" id="UP000290204"/>
    </source>
</evidence>
<dbReference type="AlphaFoldDB" id="A0A4Q1CGK0"/>
<organism evidence="2 3">
    <name type="scientific">Lacibacter luteus</name>
    <dbReference type="NCBI Taxonomy" id="2508719"/>
    <lineage>
        <taxon>Bacteria</taxon>
        <taxon>Pseudomonadati</taxon>
        <taxon>Bacteroidota</taxon>
        <taxon>Chitinophagia</taxon>
        <taxon>Chitinophagales</taxon>
        <taxon>Chitinophagaceae</taxon>
        <taxon>Lacibacter</taxon>
    </lineage>
</organism>
<evidence type="ECO:0000313" key="2">
    <source>
        <dbReference type="EMBL" id="RXK58910.1"/>
    </source>
</evidence>
<evidence type="ECO:0000256" key="1">
    <source>
        <dbReference type="SAM" id="MobiDB-lite"/>
    </source>
</evidence>
<comment type="caution">
    <text evidence="2">The sequence shown here is derived from an EMBL/GenBank/DDBJ whole genome shotgun (WGS) entry which is preliminary data.</text>
</comment>
<sequence>MRNDDLHELPPWDDDDEFEEEEGESWKPKPTTEACKAMYVQWNDVMTVLRAAIDSMPDTDNEGLYDKEHMDYLKGSVLGDAFEVAVKIKSSEVGLYTIRMENASIIRKNAQYIKISTNGFLEDGLMSDEYRRVIREEIDKFRELFKHWVSTFEKDEYEDEWGLFI</sequence>
<gene>
    <name evidence="2" type="ORF">ESA94_16105</name>
</gene>
<dbReference type="EMBL" id="SDHW01000005">
    <property type="protein sequence ID" value="RXK58910.1"/>
    <property type="molecule type" value="Genomic_DNA"/>
</dbReference>
<keyword evidence="3" id="KW-1185">Reference proteome</keyword>
<feature type="region of interest" description="Disordered" evidence="1">
    <location>
        <begin position="1"/>
        <end position="30"/>
    </location>
</feature>